<sequence>MKKRAIITVTSKQTKNDDDVVESVTPGYFYRKSDIYYAVYKETKISGMDGTTTILKISDKKLLLIRIGKTTAKMEFEENRENVSMYNTSYGTIELKIDTIKYESEVTGDGGNVTIDYRISAADQSPQYTKLFINIKVQ</sequence>
<keyword evidence="2" id="KW-1185">Reference proteome</keyword>
<protein>
    <submittedName>
        <fullName evidence="1">DUF1934 domain-containing protein</fullName>
    </submittedName>
</protein>
<dbReference type="InterPro" id="IPR015231">
    <property type="entry name" value="DUF1934"/>
</dbReference>
<evidence type="ECO:0000313" key="2">
    <source>
        <dbReference type="Proteomes" id="UP000266301"/>
    </source>
</evidence>
<dbReference type="RefSeq" id="WP_119969892.1">
    <property type="nucleotide sequence ID" value="NZ_CP032416.1"/>
</dbReference>
<dbReference type="Proteomes" id="UP000266301">
    <property type="component" value="Chromosome"/>
</dbReference>
<dbReference type="Gene3D" id="2.40.128.20">
    <property type="match status" value="1"/>
</dbReference>
<organism evidence="1 2">
    <name type="scientific">Clostridium fermenticellae</name>
    <dbReference type="NCBI Taxonomy" id="2068654"/>
    <lineage>
        <taxon>Bacteria</taxon>
        <taxon>Bacillati</taxon>
        <taxon>Bacillota</taxon>
        <taxon>Clostridia</taxon>
        <taxon>Eubacteriales</taxon>
        <taxon>Clostridiaceae</taxon>
        <taxon>Clostridium</taxon>
    </lineage>
</organism>
<gene>
    <name evidence="1" type="ORF">D4Z93_00830</name>
</gene>
<dbReference type="EMBL" id="CP032416">
    <property type="protein sequence ID" value="AYD39181.1"/>
    <property type="molecule type" value="Genomic_DNA"/>
</dbReference>
<name>A0A386H0I0_9CLOT</name>
<dbReference type="Pfam" id="PF09148">
    <property type="entry name" value="DUF1934"/>
    <property type="match status" value="1"/>
</dbReference>
<accession>A0A386H0I0</accession>
<dbReference type="SUPFAM" id="SSF50814">
    <property type="entry name" value="Lipocalins"/>
    <property type="match status" value="1"/>
</dbReference>
<proteinExistence type="predicted"/>
<dbReference type="InterPro" id="IPR012674">
    <property type="entry name" value="Calycin"/>
</dbReference>
<dbReference type="KEGG" id="cfer:D4Z93_00830"/>
<reference evidence="1 2" key="1">
    <citation type="journal article" date="2019" name="Int. J. Syst. Evol. Microbiol.">
        <title>Clostridium fermenticellae sp. nov., isolated from the mud in a fermentation cellar for the production of the Chinese liquor, baijiu.</title>
        <authorList>
            <person name="Xu P.X."/>
            <person name="Chai L.J."/>
            <person name="Qiu T."/>
            <person name="Zhang X.J."/>
            <person name="Lu Z.M."/>
            <person name="Xiao C."/>
            <person name="Wang S.T."/>
            <person name="Shen C.H."/>
            <person name="Shi J.S."/>
            <person name="Xu Z.H."/>
        </authorList>
    </citation>
    <scope>NUCLEOTIDE SEQUENCE [LARGE SCALE GENOMIC DNA]</scope>
    <source>
        <strain evidence="1 2">JN500901</strain>
    </source>
</reference>
<dbReference type="AlphaFoldDB" id="A0A386H0I0"/>
<dbReference type="OrthoDB" id="1680906at2"/>
<evidence type="ECO:0000313" key="1">
    <source>
        <dbReference type="EMBL" id="AYD39181.1"/>
    </source>
</evidence>